<evidence type="ECO:0000313" key="2">
    <source>
        <dbReference type="Proteomes" id="UP000820818"/>
    </source>
</evidence>
<gene>
    <name evidence="1" type="ORF">GHT06_007491</name>
</gene>
<name>A0AAD5KFT9_9CRUS</name>
<sequence>MQATSRSKTLLLASTKSTKFLAQLSKGFKKMWPNKNKDSLVFTPFALTSEESVLTTKEITILHWQKKLFGTVKGDVPVGEYDVTYTDISKKIEKQKNYLENLKKIEVEKAPFESTHTRFPHYEKESRQR</sequence>
<reference evidence="1" key="1">
    <citation type="submission" date="2022-05" db="EMBL/GenBank/DDBJ databases">
        <title>A multi-omics perspective on studying reproductive biology in Daphnia sinensis.</title>
        <authorList>
            <person name="Jia J."/>
        </authorList>
    </citation>
    <scope>NUCLEOTIDE SEQUENCE</scope>
    <source>
        <strain evidence="1">WSL</strain>
    </source>
</reference>
<dbReference type="AlphaFoldDB" id="A0AAD5KFT9"/>
<organism evidence="1 2">
    <name type="scientific">Daphnia sinensis</name>
    <dbReference type="NCBI Taxonomy" id="1820382"/>
    <lineage>
        <taxon>Eukaryota</taxon>
        <taxon>Metazoa</taxon>
        <taxon>Ecdysozoa</taxon>
        <taxon>Arthropoda</taxon>
        <taxon>Crustacea</taxon>
        <taxon>Branchiopoda</taxon>
        <taxon>Diplostraca</taxon>
        <taxon>Cladocera</taxon>
        <taxon>Anomopoda</taxon>
        <taxon>Daphniidae</taxon>
        <taxon>Daphnia</taxon>
        <taxon>Daphnia similis group</taxon>
    </lineage>
</organism>
<comment type="caution">
    <text evidence="1">The sequence shown here is derived from an EMBL/GenBank/DDBJ whole genome shotgun (WGS) entry which is preliminary data.</text>
</comment>
<dbReference type="Proteomes" id="UP000820818">
    <property type="component" value="Unassembled WGS sequence"/>
</dbReference>
<dbReference type="EMBL" id="WJBH02000043">
    <property type="protein sequence ID" value="KAI9551157.1"/>
    <property type="molecule type" value="Genomic_DNA"/>
</dbReference>
<evidence type="ECO:0000313" key="1">
    <source>
        <dbReference type="EMBL" id="KAI9551157.1"/>
    </source>
</evidence>
<protein>
    <submittedName>
        <fullName evidence="1">Sperm-tail PG-rich repeat protein</fullName>
    </submittedName>
</protein>
<accession>A0AAD5KFT9</accession>
<keyword evidence="2" id="KW-1185">Reference proteome</keyword>
<proteinExistence type="predicted"/>